<feature type="domain" description="Flagellar hook-associated protein 2 C-terminal" evidence="1">
    <location>
        <begin position="2"/>
        <end position="177"/>
    </location>
</feature>
<dbReference type="KEGG" id="cthu:HUR95_00415"/>
<dbReference type="PANTHER" id="PTHR30288:SF0">
    <property type="entry name" value="FLAGELLAR HOOK-ASSOCIATED PROTEIN 2"/>
    <property type="match status" value="1"/>
</dbReference>
<reference evidence="2 3" key="1">
    <citation type="journal article" date="2020" name="Extremophiles">
        <title>Genomic analysis of Caldalkalibacillus thermarum TA2.A1 reveals aerobic alkaliphilic metabolism and evolutionary hallmarks linking alkaliphilic bacteria and plant life.</title>
        <authorList>
            <person name="de Jong S.I."/>
            <person name="van den Broek M.A."/>
            <person name="Merkel A.Y."/>
            <person name="de la Torre Cortes P."/>
            <person name="Kalamorz F."/>
            <person name="Cook G.M."/>
            <person name="van Loosdrecht M.C.M."/>
            <person name="McMillan D.G.G."/>
        </authorList>
    </citation>
    <scope>NUCLEOTIDE SEQUENCE [LARGE SCALE GENOMIC DNA]</scope>
    <source>
        <strain evidence="2 3">TA2.A1</strain>
    </source>
</reference>
<evidence type="ECO:0000313" key="3">
    <source>
        <dbReference type="Proteomes" id="UP000825179"/>
    </source>
</evidence>
<keyword evidence="3" id="KW-1185">Reference proteome</keyword>
<dbReference type="PANTHER" id="PTHR30288">
    <property type="entry name" value="FLAGELLAR CAP/ASSEMBLY PROTEIN FLID"/>
    <property type="match status" value="1"/>
</dbReference>
<sequence>MSETEAKRWDERARSGLLRNDPLLRQVLVDLRQAWTNPIEGIPAGQLRQLAEIGITTSSNWRDGGRLVINEAKLREAIAERPDEVMALFTQAPAEEGNREQMGIGRRIYQVVSDSINRLRDRAGSPGITTGDQSVLGRQLRDIDDQIARWEDRLARIEERYWRQFTAMEKAINDMNQQTMFLLTHFFNMQG</sequence>
<dbReference type="RefSeq" id="WP_222822828.1">
    <property type="nucleotide sequence ID" value="NZ_CP082237.1"/>
</dbReference>
<keyword evidence="2" id="KW-0969">Cilium</keyword>
<name>A0A8X8IAB1_CALTT</name>
<dbReference type="InterPro" id="IPR040026">
    <property type="entry name" value="FliD"/>
</dbReference>
<dbReference type="GO" id="GO:0007155">
    <property type="term" value="P:cell adhesion"/>
    <property type="evidence" value="ECO:0007669"/>
    <property type="project" value="InterPro"/>
</dbReference>
<accession>A0A8X8IAB1</accession>
<dbReference type="GO" id="GO:0071973">
    <property type="term" value="P:bacterial-type flagellum-dependent cell motility"/>
    <property type="evidence" value="ECO:0007669"/>
    <property type="project" value="TreeGrafter"/>
</dbReference>
<organism evidence="2 3">
    <name type="scientific">Caldalkalibacillus thermarum (strain TA2.A1)</name>
    <dbReference type="NCBI Taxonomy" id="986075"/>
    <lineage>
        <taxon>Bacteria</taxon>
        <taxon>Bacillati</taxon>
        <taxon>Bacillota</taxon>
        <taxon>Bacilli</taxon>
        <taxon>Bacillales</taxon>
        <taxon>Bacillaceae</taxon>
        <taxon>Caldalkalibacillus</taxon>
    </lineage>
</organism>
<dbReference type="AlphaFoldDB" id="A0A8X8IAB1"/>
<keyword evidence="2" id="KW-0966">Cell projection</keyword>
<dbReference type="GO" id="GO:0009421">
    <property type="term" value="C:bacterial-type flagellum filament cap"/>
    <property type="evidence" value="ECO:0007669"/>
    <property type="project" value="InterPro"/>
</dbReference>
<dbReference type="Pfam" id="PF07195">
    <property type="entry name" value="FliD_C"/>
    <property type="match status" value="1"/>
</dbReference>
<evidence type="ECO:0000313" key="2">
    <source>
        <dbReference type="EMBL" id="QZT33941.1"/>
    </source>
</evidence>
<dbReference type="InterPro" id="IPR010809">
    <property type="entry name" value="FliD_C"/>
</dbReference>
<keyword evidence="2" id="KW-0282">Flagellum</keyword>
<dbReference type="EMBL" id="CP082237">
    <property type="protein sequence ID" value="QZT33941.1"/>
    <property type="molecule type" value="Genomic_DNA"/>
</dbReference>
<evidence type="ECO:0000259" key="1">
    <source>
        <dbReference type="Pfam" id="PF07195"/>
    </source>
</evidence>
<dbReference type="Proteomes" id="UP000825179">
    <property type="component" value="Chromosome"/>
</dbReference>
<protein>
    <submittedName>
        <fullName evidence="2">Flagellar filament capping protein FliD</fullName>
    </submittedName>
</protein>
<proteinExistence type="predicted"/>
<gene>
    <name evidence="2" type="primary">fliD</name>
    <name evidence="2" type="ORF">HUR95_00415</name>
</gene>